<dbReference type="VEuPathDB" id="ToxoDB:cyc_03598"/>
<sequence>MGPKGTPLRPNQGNEVIDCVSSEASEDLQGILTLKKRAKMAVKGGKKRATKSLQPICRDYTIHLHKVVHGIQFKKRAPRAIREIKKFAEKVMHTKDVRIDTKLNKHIWSNGIRNLPRRVRVRMARRLNDDEDAAEKFYTLVQHVPVASFACLNTEKVNED</sequence>
<reference evidence="4 5" key="1">
    <citation type="journal article" date="2016" name="BMC Genomics">
        <title>Comparative genomics reveals Cyclospora cayetanensis possesses coccidia-like metabolism and invasion components but unique surface antigens.</title>
        <authorList>
            <person name="Liu S."/>
            <person name="Wang L."/>
            <person name="Zheng H."/>
            <person name="Xu Z."/>
            <person name="Roellig D.M."/>
            <person name="Li N."/>
            <person name="Frace M.A."/>
            <person name="Tang K."/>
            <person name="Arrowood M.J."/>
            <person name="Moss D.M."/>
            <person name="Zhang L."/>
            <person name="Feng Y."/>
            <person name="Xiao L."/>
        </authorList>
    </citation>
    <scope>NUCLEOTIDE SEQUENCE [LARGE SCALE GENOMIC DNA]</scope>
    <source>
        <strain evidence="4 5">CHN_HEN01</strain>
    </source>
</reference>
<dbReference type="Proteomes" id="UP000095192">
    <property type="component" value="Unassembled WGS sequence"/>
</dbReference>
<keyword evidence="3" id="KW-0687">Ribonucleoprotein</keyword>
<organism evidence="4 5">
    <name type="scientific">Cyclospora cayetanensis</name>
    <dbReference type="NCBI Taxonomy" id="88456"/>
    <lineage>
        <taxon>Eukaryota</taxon>
        <taxon>Sar</taxon>
        <taxon>Alveolata</taxon>
        <taxon>Apicomplexa</taxon>
        <taxon>Conoidasida</taxon>
        <taxon>Coccidia</taxon>
        <taxon>Eucoccidiorida</taxon>
        <taxon>Eimeriorina</taxon>
        <taxon>Eimeriidae</taxon>
        <taxon>Cyclospora</taxon>
    </lineage>
</organism>
<keyword evidence="2 4" id="KW-0689">Ribosomal protein</keyword>
<dbReference type="GO" id="GO:0003735">
    <property type="term" value="F:structural constituent of ribosome"/>
    <property type="evidence" value="ECO:0007669"/>
    <property type="project" value="InterPro"/>
</dbReference>
<evidence type="ECO:0000313" key="5">
    <source>
        <dbReference type="Proteomes" id="UP000095192"/>
    </source>
</evidence>
<dbReference type="FunFam" id="3.10.440.10:FF:000001">
    <property type="entry name" value="60S ribosomal protein L31"/>
    <property type="match status" value="1"/>
</dbReference>
<dbReference type="InterPro" id="IPR000054">
    <property type="entry name" value="Ribosomal_eL31"/>
</dbReference>
<dbReference type="GO" id="GO:0022625">
    <property type="term" value="C:cytosolic large ribosomal subunit"/>
    <property type="evidence" value="ECO:0007669"/>
    <property type="project" value="TreeGrafter"/>
</dbReference>
<evidence type="ECO:0000313" key="4">
    <source>
        <dbReference type="EMBL" id="OEH74299.1"/>
    </source>
</evidence>
<name>A0A1D3CSX4_9EIME</name>
<dbReference type="EMBL" id="JROU02002071">
    <property type="protein sequence ID" value="OEH74299.1"/>
    <property type="molecule type" value="Genomic_DNA"/>
</dbReference>
<evidence type="ECO:0000256" key="1">
    <source>
        <dbReference type="ARBA" id="ARBA00010808"/>
    </source>
</evidence>
<comment type="caution">
    <text evidence="4">The sequence shown here is derived from an EMBL/GenBank/DDBJ whole genome shotgun (WGS) entry which is preliminary data.</text>
</comment>
<dbReference type="InParanoid" id="A0A1D3CSX4"/>
<dbReference type="NCBIfam" id="NF002258">
    <property type="entry name" value="PRK01192.1-1"/>
    <property type="match status" value="1"/>
</dbReference>
<dbReference type="Gene3D" id="3.10.440.10">
    <property type="match status" value="1"/>
</dbReference>
<dbReference type="SUPFAM" id="SSF54575">
    <property type="entry name" value="Ribosomal protein L31e"/>
    <property type="match status" value="1"/>
</dbReference>
<keyword evidence="5" id="KW-1185">Reference proteome</keyword>
<protein>
    <submittedName>
        <fullName evidence="4">Ribosomal protein rpl31</fullName>
    </submittedName>
</protein>
<evidence type="ECO:0000256" key="3">
    <source>
        <dbReference type="ARBA" id="ARBA00023274"/>
    </source>
</evidence>
<dbReference type="SMART" id="SM01380">
    <property type="entry name" value="Ribosomal_L31e"/>
    <property type="match status" value="1"/>
</dbReference>
<gene>
    <name evidence="4" type="ORF">cyc_03598</name>
</gene>
<evidence type="ECO:0000256" key="2">
    <source>
        <dbReference type="ARBA" id="ARBA00022980"/>
    </source>
</evidence>
<dbReference type="FunCoup" id="A0A1D3CSX4">
    <property type="interactions" value="271"/>
</dbReference>
<dbReference type="GO" id="GO:0002181">
    <property type="term" value="P:cytoplasmic translation"/>
    <property type="evidence" value="ECO:0007669"/>
    <property type="project" value="TreeGrafter"/>
</dbReference>
<proteinExistence type="inferred from homology"/>
<dbReference type="InterPro" id="IPR023621">
    <property type="entry name" value="Ribosomal_eL31_dom_sf"/>
</dbReference>
<dbReference type="CDD" id="cd00463">
    <property type="entry name" value="Ribosomal_L31e"/>
    <property type="match status" value="1"/>
</dbReference>
<dbReference type="VEuPathDB" id="ToxoDB:LOC34620266"/>
<dbReference type="Pfam" id="PF01198">
    <property type="entry name" value="Ribosomal_L31e"/>
    <property type="match status" value="1"/>
</dbReference>
<dbReference type="PANTHER" id="PTHR10956">
    <property type="entry name" value="60S RIBOSOMAL PROTEIN L31"/>
    <property type="match status" value="1"/>
</dbReference>
<comment type="similarity">
    <text evidence="1">Belongs to the eukaryotic ribosomal protein eL31 family.</text>
</comment>
<dbReference type="PANTHER" id="PTHR10956:SF0">
    <property type="entry name" value="60S RIBOSOMAL PROTEIN L31"/>
    <property type="match status" value="1"/>
</dbReference>
<dbReference type="AlphaFoldDB" id="A0A1D3CSX4"/>
<accession>A0A1D3CSX4</accession>